<name>A0A1B8XV87_XENTR</name>
<gene>
    <name evidence="2" type="ORF">XENTR_v90026432mg</name>
</gene>
<dbReference type="AlphaFoldDB" id="A0A1B8XV87"/>
<feature type="chain" id="PRO_5008619304" description="Secreted protein" evidence="1">
    <location>
        <begin position="31"/>
        <end position="87"/>
    </location>
</feature>
<evidence type="ECO:0000256" key="1">
    <source>
        <dbReference type="SAM" id="SignalP"/>
    </source>
</evidence>
<protein>
    <recommendedName>
        <fullName evidence="3">Secreted protein</fullName>
    </recommendedName>
</protein>
<organism evidence="2">
    <name type="scientific">Xenopus tropicalis</name>
    <name type="common">Western clawed frog</name>
    <name type="synonym">Silurana tropicalis</name>
    <dbReference type="NCBI Taxonomy" id="8364"/>
    <lineage>
        <taxon>Eukaryota</taxon>
        <taxon>Metazoa</taxon>
        <taxon>Chordata</taxon>
        <taxon>Craniata</taxon>
        <taxon>Vertebrata</taxon>
        <taxon>Euteleostomi</taxon>
        <taxon>Amphibia</taxon>
        <taxon>Batrachia</taxon>
        <taxon>Anura</taxon>
        <taxon>Pipoidea</taxon>
        <taxon>Pipidae</taxon>
        <taxon>Xenopodinae</taxon>
        <taxon>Xenopus</taxon>
        <taxon>Silurana</taxon>
    </lineage>
</organism>
<accession>A0A1B8XV87</accession>
<feature type="signal peptide" evidence="1">
    <location>
        <begin position="1"/>
        <end position="30"/>
    </location>
</feature>
<dbReference type="EMBL" id="KV461450">
    <property type="protein sequence ID" value="OCA14571.1"/>
    <property type="molecule type" value="Genomic_DNA"/>
</dbReference>
<evidence type="ECO:0008006" key="3">
    <source>
        <dbReference type="Google" id="ProtNLM"/>
    </source>
</evidence>
<reference evidence="2" key="3">
    <citation type="submission" date="2016-05" db="EMBL/GenBank/DDBJ databases">
        <title>WGS assembly of Xenopus tropicalis.</title>
        <authorList>
            <person name="Sessions A."/>
            <person name="Jenkins J."/>
            <person name="Mitros T."/>
            <person name="Lyons J.T."/>
            <person name="Dichmann D.S."/>
            <person name="Robert J."/>
            <person name="Harland R.M."/>
            <person name="Rokhsar D.S."/>
        </authorList>
    </citation>
    <scope>NUCLEOTIDE SEQUENCE</scope>
    <source>
        <strain evidence="2">Nigerian</strain>
    </source>
</reference>
<reference evidence="2" key="2">
    <citation type="journal article" date="2010" name="Science">
        <title>The genome of the Western clawed frog Xenopus tropicalis.</title>
        <authorList>
            <person name="Hellsten U."/>
            <person name="Harland R.M."/>
            <person name="Gilchrist M.J."/>
            <person name="Hendrix D."/>
            <person name="Jurka J."/>
            <person name="Kapitonov V."/>
            <person name="Ovcharenko I."/>
            <person name="Putnam N.H."/>
            <person name="Shu S."/>
            <person name="Taher L."/>
            <person name="Blitz I.L."/>
            <person name="Blumberg B."/>
            <person name="Dichmann D.S."/>
            <person name="Dubchak I."/>
            <person name="Amaya E."/>
            <person name="Detter J.C."/>
            <person name="Fletcher R."/>
            <person name="Gerhard D.S."/>
            <person name="Goodstein D."/>
            <person name="Graves T."/>
            <person name="Grigoriev I.V."/>
            <person name="Grimwood J."/>
            <person name="Kawashima T."/>
            <person name="Lindquist E."/>
            <person name="Lucas S.M."/>
            <person name="Mead P.E."/>
            <person name="Mitros T."/>
            <person name="Ogino H."/>
            <person name="Ohta Y."/>
            <person name="Poliakov A.V."/>
            <person name="Pollet N."/>
            <person name="Robert J."/>
            <person name="Salamov A."/>
            <person name="Sater A.K."/>
            <person name="Schmutz J."/>
            <person name="Terry A."/>
            <person name="Vize P.D."/>
            <person name="Warren W.C."/>
            <person name="Wells D."/>
            <person name="Wills A."/>
            <person name="Wilson R.K."/>
            <person name="Zimmerman L.B."/>
            <person name="Zorn A.M."/>
            <person name="Grainger R."/>
            <person name="Grammer T."/>
            <person name="Khokha M.K."/>
            <person name="Richardson P.M."/>
            <person name="Rokhsar D.S."/>
        </authorList>
    </citation>
    <scope>NUCLEOTIDE SEQUENCE [LARGE SCALE GENOMIC DNA]</scope>
    <source>
        <strain evidence="2">Nigerian</strain>
    </source>
</reference>
<keyword evidence="1" id="KW-0732">Signal</keyword>
<sequence>MSSVAWRFGVGAVQVLTFWLQAICPSTRRAKVLPPQVIHAYKHSFPSITFPFSEISKVDECLQAGGYWICYTLYCRKERKLEAFGAF</sequence>
<proteinExistence type="predicted"/>
<reference evidence="2" key="1">
    <citation type="submission" date="2009-11" db="EMBL/GenBank/DDBJ databases">
        <authorList>
            <consortium name="US DOE Joint Genome Institute (JGI-PGF)"/>
            <person name="Ottilar R."/>
            <person name="Schmutz J."/>
            <person name="Salamov A."/>
            <person name="Cheng J.F."/>
            <person name="Lucas S."/>
            <person name="Pitluck S."/>
            <person name="Gundlach H."/>
            <person name="Guo Y."/>
            <person name="Haberer G."/>
            <person name="Nasrallah J."/>
            <person name="Mayer K.F.X."/>
            <person name="van de Peer Y."/>
            <person name="Weigel D."/>
            <person name="Grigoriev I.V."/>
        </authorList>
    </citation>
    <scope>NUCLEOTIDE SEQUENCE</scope>
    <source>
        <strain evidence="2">Nigerian</strain>
    </source>
</reference>
<evidence type="ECO:0000313" key="2">
    <source>
        <dbReference type="EMBL" id="OCA14571.1"/>
    </source>
</evidence>